<dbReference type="OrthoDB" id="3813486at2759"/>
<organism evidence="1 2">
    <name type="scientific">Mycena sanguinolenta</name>
    <dbReference type="NCBI Taxonomy" id="230812"/>
    <lineage>
        <taxon>Eukaryota</taxon>
        <taxon>Fungi</taxon>
        <taxon>Dikarya</taxon>
        <taxon>Basidiomycota</taxon>
        <taxon>Agaricomycotina</taxon>
        <taxon>Agaricomycetes</taxon>
        <taxon>Agaricomycetidae</taxon>
        <taxon>Agaricales</taxon>
        <taxon>Marasmiineae</taxon>
        <taxon>Mycenaceae</taxon>
        <taxon>Mycena</taxon>
    </lineage>
</organism>
<evidence type="ECO:0000313" key="1">
    <source>
        <dbReference type="EMBL" id="KAF7344604.1"/>
    </source>
</evidence>
<proteinExistence type="predicted"/>
<dbReference type="Proteomes" id="UP000623467">
    <property type="component" value="Unassembled WGS sequence"/>
</dbReference>
<comment type="caution">
    <text evidence="1">The sequence shown here is derived from an EMBL/GenBank/DDBJ whole genome shotgun (WGS) entry which is preliminary data.</text>
</comment>
<reference evidence="1" key="1">
    <citation type="submission" date="2020-05" db="EMBL/GenBank/DDBJ databases">
        <title>Mycena genomes resolve the evolution of fungal bioluminescence.</title>
        <authorList>
            <person name="Tsai I.J."/>
        </authorList>
    </citation>
    <scope>NUCLEOTIDE SEQUENCE</scope>
    <source>
        <strain evidence="1">160909Yilan</strain>
    </source>
</reference>
<protein>
    <submittedName>
        <fullName evidence="1">Uncharacterized protein</fullName>
    </submittedName>
</protein>
<keyword evidence="2" id="KW-1185">Reference proteome</keyword>
<dbReference type="EMBL" id="JACAZH010000021">
    <property type="protein sequence ID" value="KAF7344604.1"/>
    <property type="molecule type" value="Genomic_DNA"/>
</dbReference>
<sequence length="346" mass="39514">MHVRGSSVIWRLFLSRTDRVIPKHSCSTSFLDLPQPLYMAPKFVLSVLRSLRRIRGVFHLIELRLFAGPPQSTHHNLLLDLPRELRLQIYDALAHLPVDCPVDRIRQTPRKRLARSTSTRLPIPWLSLTLVCKTIKEDLQLYTLASGNATYTLEVDNLEHRRLLTDKVTWRRIPCPPSNVRTLRADLVLRFATDFWGSGGPMGILSDLYQVLNCFIHNGPVLTRRRPLPTPIHLDTLLLQIHMIGTDAQFEAQLEGYTFDQAEVDALKQQLWQELKMYVTQVVDRGVLFGAVDKIVCRWADDGSDNGVECQWEVCAIPVGDMTEWNAYNFHWGVPGSSSLTTQANK</sequence>
<accession>A0A8H7CNT7</accession>
<name>A0A8H7CNT7_9AGAR</name>
<evidence type="ECO:0000313" key="2">
    <source>
        <dbReference type="Proteomes" id="UP000623467"/>
    </source>
</evidence>
<gene>
    <name evidence="1" type="ORF">MSAN_01942600</name>
</gene>
<dbReference type="AlphaFoldDB" id="A0A8H7CNT7"/>